<evidence type="ECO:0000313" key="2">
    <source>
        <dbReference type="Proteomes" id="UP000323824"/>
    </source>
</evidence>
<reference evidence="1 2" key="2">
    <citation type="submission" date="2019-09" db="EMBL/GenBank/DDBJ databases">
        <title>Complete Genome Sequence and Methylome Analysis of free living Spirochaetas.</title>
        <authorList>
            <person name="Leshcheva N."/>
            <person name="Mikheeva N."/>
        </authorList>
    </citation>
    <scope>NUCLEOTIDE SEQUENCE [LARGE SCALE GENOMIC DNA]</scope>
    <source>
        <strain evidence="1 2">P</strain>
    </source>
</reference>
<dbReference type="RefSeq" id="WP_149566592.1">
    <property type="nucleotide sequence ID" value="NZ_CP035807.1"/>
</dbReference>
<dbReference type="KEGG" id="sper:EW093_00960"/>
<protein>
    <submittedName>
        <fullName evidence="1">Uncharacterized protein</fullName>
    </submittedName>
</protein>
<keyword evidence="2" id="KW-1185">Reference proteome</keyword>
<reference evidence="1 2" key="1">
    <citation type="submission" date="2019-02" db="EMBL/GenBank/DDBJ databases">
        <authorList>
            <person name="Fomenkov A."/>
            <person name="Dubinina G."/>
            <person name="Grabovich M."/>
            <person name="Vincze T."/>
            <person name="Roberts R.J."/>
        </authorList>
    </citation>
    <scope>NUCLEOTIDE SEQUENCE [LARGE SCALE GENOMIC DNA]</scope>
    <source>
        <strain evidence="1 2">P</strain>
    </source>
</reference>
<evidence type="ECO:0000313" key="1">
    <source>
        <dbReference type="EMBL" id="QEN03332.1"/>
    </source>
</evidence>
<dbReference type="EMBL" id="CP035807">
    <property type="protein sequence ID" value="QEN03332.1"/>
    <property type="molecule type" value="Genomic_DNA"/>
</dbReference>
<sequence>MSDINKDSIDLFKDCLEVLNQITNRKYWSYQEGKESKTYNLAIKVDKEIKRLEIVDGSGGKDE</sequence>
<gene>
    <name evidence="1" type="ORF">EW093_00960</name>
</gene>
<dbReference type="Proteomes" id="UP000323824">
    <property type="component" value="Chromosome"/>
</dbReference>
<proteinExistence type="predicted"/>
<dbReference type="AlphaFoldDB" id="A0A5C1QB02"/>
<name>A0A5C1QB02_9SPIO</name>
<accession>A0A5C1QB02</accession>
<organism evidence="1 2">
    <name type="scientific">Thiospirochaeta perfilievii</name>
    <dbReference type="NCBI Taxonomy" id="252967"/>
    <lineage>
        <taxon>Bacteria</taxon>
        <taxon>Pseudomonadati</taxon>
        <taxon>Spirochaetota</taxon>
        <taxon>Spirochaetia</taxon>
        <taxon>Spirochaetales</taxon>
        <taxon>Spirochaetaceae</taxon>
        <taxon>Thiospirochaeta</taxon>
    </lineage>
</organism>